<keyword evidence="6" id="KW-0819">tRNA processing</keyword>
<accession>A0A2V2NF23</accession>
<dbReference type="InterPro" id="IPR017945">
    <property type="entry name" value="DHBP_synth_RibB-like_a/b_dom"/>
</dbReference>
<dbReference type="GO" id="GO:0006450">
    <property type="term" value="P:regulation of translational fidelity"/>
    <property type="evidence" value="ECO:0007669"/>
    <property type="project" value="TreeGrafter"/>
</dbReference>
<protein>
    <recommendedName>
        <fullName evidence="10">L-threonylcarbamoyladenylate synthase</fullName>
        <ecNumber evidence="3">2.7.7.87</ecNumber>
    </recommendedName>
    <alternativeName>
        <fullName evidence="10">L-threonylcarbamoyladenylate synthase</fullName>
    </alternativeName>
</protein>
<evidence type="ECO:0000259" key="12">
    <source>
        <dbReference type="PROSITE" id="PS51163"/>
    </source>
</evidence>
<evidence type="ECO:0000256" key="10">
    <source>
        <dbReference type="ARBA" id="ARBA00029774"/>
    </source>
</evidence>
<organism evidence="13 14">
    <name type="scientific">Methanospirillum stamsii</name>
    <dbReference type="NCBI Taxonomy" id="1277351"/>
    <lineage>
        <taxon>Archaea</taxon>
        <taxon>Methanobacteriati</taxon>
        <taxon>Methanobacteriota</taxon>
        <taxon>Stenosarchaea group</taxon>
        <taxon>Methanomicrobia</taxon>
        <taxon>Methanomicrobiales</taxon>
        <taxon>Methanospirillaceae</taxon>
        <taxon>Methanospirillum</taxon>
    </lineage>
</organism>
<evidence type="ECO:0000256" key="4">
    <source>
        <dbReference type="ARBA" id="ARBA00022490"/>
    </source>
</evidence>
<gene>
    <name evidence="13" type="ORF">DLD82_07180</name>
</gene>
<evidence type="ECO:0000256" key="9">
    <source>
        <dbReference type="ARBA" id="ARBA00022840"/>
    </source>
</evidence>
<name>A0A2V2NF23_9EURY</name>
<dbReference type="EC" id="2.7.7.87" evidence="3"/>
<dbReference type="PANTHER" id="PTHR17490">
    <property type="entry name" value="SUA5"/>
    <property type="match status" value="1"/>
</dbReference>
<dbReference type="SUPFAM" id="SSF55821">
    <property type="entry name" value="YrdC/RibB"/>
    <property type="match status" value="1"/>
</dbReference>
<dbReference type="GO" id="GO:0005524">
    <property type="term" value="F:ATP binding"/>
    <property type="evidence" value="ECO:0007669"/>
    <property type="project" value="UniProtKB-KW"/>
</dbReference>
<dbReference type="InterPro" id="IPR050156">
    <property type="entry name" value="TC-AMP_synthase_SUA5"/>
</dbReference>
<dbReference type="NCBIfam" id="TIGR00057">
    <property type="entry name" value="L-threonylcarbamoyladenylate synthase"/>
    <property type="match status" value="1"/>
</dbReference>
<dbReference type="PANTHER" id="PTHR17490:SF16">
    <property type="entry name" value="THREONYLCARBAMOYL-AMP SYNTHASE"/>
    <property type="match status" value="1"/>
</dbReference>
<evidence type="ECO:0000256" key="2">
    <source>
        <dbReference type="ARBA" id="ARBA00007663"/>
    </source>
</evidence>
<dbReference type="PROSITE" id="PS51163">
    <property type="entry name" value="YRDC"/>
    <property type="match status" value="1"/>
</dbReference>
<dbReference type="Proteomes" id="UP000245934">
    <property type="component" value="Unassembled WGS sequence"/>
</dbReference>
<dbReference type="GO" id="GO:0003725">
    <property type="term" value="F:double-stranded RNA binding"/>
    <property type="evidence" value="ECO:0007669"/>
    <property type="project" value="InterPro"/>
</dbReference>
<dbReference type="GO" id="GO:0008033">
    <property type="term" value="P:tRNA processing"/>
    <property type="evidence" value="ECO:0007669"/>
    <property type="project" value="UniProtKB-KW"/>
</dbReference>
<proteinExistence type="inferred from homology"/>
<evidence type="ECO:0000256" key="5">
    <source>
        <dbReference type="ARBA" id="ARBA00022679"/>
    </source>
</evidence>
<feature type="domain" description="YrdC-like" evidence="12">
    <location>
        <begin position="2"/>
        <end position="180"/>
    </location>
</feature>
<keyword evidence="8" id="KW-0547">Nucleotide-binding</keyword>
<evidence type="ECO:0000256" key="7">
    <source>
        <dbReference type="ARBA" id="ARBA00022695"/>
    </source>
</evidence>
<reference evidence="13 14" key="1">
    <citation type="submission" date="2018-05" db="EMBL/GenBank/DDBJ databases">
        <title>Draft genome of Methanospirillum stamsii Pt1.</title>
        <authorList>
            <person name="Dueholm M.S."/>
            <person name="Nielsen P.H."/>
            <person name="Bakmann L.F."/>
            <person name="Otzen D.E."/>
        </authorList>
    </citation>
    <scope>NUCLEOTIDE SEQUENCE [LARGE SCALE GENOMIC DNA]</scope>
    <source>
        <strain evidence="13 14">Pt1</strain>
    </source>
</reference>
<keyword evidence="7" id="KW-0548">Nucleotidyltransferase</keyword>
<dbReference type="GO" id="GO:0000049">
    <property type="term" value="F:tRNA binding"/>
    <property type="evidence" value="ECO:0007669"/>
    <property type="project" value="TreeGrafter"/>
</dbReference>
<dbReference type="Gene3D" id="3.90.870.10">
    <property type="entry name" value="DHBP synthase"/>
    <property type="match status" value="1"/>
</dbReference>
<comment type="catalytic activity">
    <reaction evidence="11">
        <text>L-threonine + hydrogencarbonate + ATP = L-threonylcarbamoyladenylate + diphosphate + H2O</text>
        <dbReference type="Rhea" id="RHEA:36407"/>
        <dbReference type="ChEBI" id="CHEBI:15377"/>
        <dbReference type="ChEBI" id="CHEBI:17544"/>
        <dbReference type="ChEBI" id="CHEBI:30616"/>
        <dbReference type="ChEBI" id="CHEBI:33019"/>
        <dbReference type="ChEBI" id="CHEBI:57926"/>
        <dbReference type="ChEBI" id="CHEBI:73682"/>
        <dbReference type="EC" id="2.7.7.87"/>
    </reaction>
</comment>
<evidence type="ECO:0000313" key="14">
    <source>
        <dbReference type="Proteomes" id="UP000245934"/>
    </source>
</evidence>
<evidence type="ECO:0000256" key="3">
    <source>
        <dbReference type="ARBA" id="ARBA00012584"/>
    </source>
</evidence>
<dbReference type="GO" id="GO:0061710">
    <property type="term" value="F:L-threonylcarbamoyladenylate synthase"/>
    <property type="evidence" value="ECO:0007669"/>
    <property type="project" value="UniProtKB-EC"/>
</dbReference>
<evidence type="ECO:0000256" key="6">
    <source>
        <dbReference type="ARBA" id="ARBA00022694"/>
    </source>
</evidence>
<keyword evidence="9" id="KW-0067">ATP-binding</keyword>
<evidence type="ECO:0000256" key="1">
    <source>
        <dbReference type="ARBA" id="ARBA00004496"/>
    </source>
</evidence>
<keyword evidence="4" id="KW-0963">Cytoplasm</keyword>
<dbReference type="InterPro" id="IPR006070">
    <property type="entry name" value="Sua5-like_dom"/>
</dbReference>
<evidence type="ECO:0000256" key="8">
    <source>
        <dbReference type="ARBA" id="ARBA00022741"/>
    </source>
</evidence>
<keyword evidence="5" id="KW-0808">Transferase</keyword>
<comment type="subcellular location">
    <subcellularLocation>
        <location evidence="1">Cytoplasm</location>
    </subcellularLocation>
</comment>
<dbReference type="Pfam" id="PF01300">
    <property type="entry name" value="Sua5_yciO_yrdC"/>
    <property type="match status" value="1"/>
</dbReference>
<keyword evidence="14" id="KW-1185">Reference proteome</keyword>
<dbReference type="OrthoDB" id="39992at2157"/>
<evidence type="ECO:0000313" key="13">
    <source>
        <dbReference type="EMBL" id="PWR74998.1"/>
    </source>
</evidence>
<comment type="caution">
    <text evidence="13">The sequence shown here is derived from an EMBL/GenBank/DDBJ whole genome shotgun (WGS) entry which is preliminary data.</text>
</comment>
<comment type="similarity">
    <text evidence="2">Belongs to the SUA5 family.</text>
</comment>
<sequence length="192" mass="20765">MNSQIERAINVLMHDGLIVYPTDTLYGLGADALSDEAILKVFEAKGREYHRPISIAVSDVEMMEAVAYIDEISQACIDEFLPGPVTIVLKARNILSPYLTAGTKKIGIRYPDHETALEIIKKYDSPITATSANISGGPEPLSIELCNVPYDFAVNAGQLPGTPSTVVDLVDGEIIRAGADIEKIAAFLAKWC</sequence>
<evidence type="ECO:0000256" key="11">
    <source>
        <dbReference type="ARBA" id="ARBA00048366"/>
    </source>
</evidence>
<dbReference type="GO" id="GO:0005737">
    <property type="term" value="C:cytoplasm"/>
    <property type="evidence" value="ECO:0007669"/>
    <property type="project" value="UniProtKB-SubCell"/>
</dbReference>
<dbReference type="AlphaFoldDB" id="A0A2V2NF23"/>
<dbReference type="EMBL" id="QGMZ01000014">
    <property type="protein sequence ID" value="PWR74998.1"/>
    <property type="molecule type" value="Genomic_DNA"/>
</dbReference>